<feature type="region of interest" description="Disordered" evidence="1">
    <location>
        <begin position="1"/>
        <end position="43"/>
    </location>
</feature>
<organism evidence="2 3">
    <name type="scientific">Crotalaria pallida</name>
    <name type="common">Smooth rattlebox</name>
    <name type="synonym">Crotalaria striata</name>
    <dbReference type="NCBI Taxonomy" id="3830"/>
    <lineage>
        <taxon>Eukaryota</taxon>
        <taxon>Viridiplantae</taxon>
        <taxon>Streptophyta</taxon>
        <taxon>Embryophyta</taxon>
        <taxon>Tracheophyta</taxon>
        <taxon>Spermatophyta</taxon>
        <taxon>Magnoliopsida</taxon>
        <taxon>eudicotyledons</taxon>
        <taxon>Gunneridae</taxon>
        <taxon>Pentapetalae</taxon>
        <taxon>rosids</taxon>
        <taxon>fabids</taxon>
        <taxon>Fabales</taxon>
        <taxon>Fabaceae</taxon>
        <taxon>Papilionoideae</taxon>
        <taxon>50 kb inversion clade</taxon>
        <taxon>genistoids sensu lato</taxon>
        <taxon>core genistoids</taxon>
        <taxon>Crotalarieae</taxon>
        <taxon>Crotalaria</taxon>
    </lineage>
</organism>
<feature type="compositionally biased region" description="Polar residues" evidence="1">
    <location>
        <begin position="104"/>
        <end position="113"/>
    </location>
</feature>
<accession>A0AAN9IW24</accession>
<feature type="region of interest" description="Disordered" evidence="1">
    <location>
        <begin position="153"/>
        <end position="220"/>
    </location>
</feature>
<evidence type="ECO:0000313" key="3">
    <source>
        <dbReference type="Proteomes" id="UP001372338"/>
    </source>
</evidence>
<comment type="caution">
    <text evidence="2">The sequence shown here is derived from an EMBL/GenBank/DDBJ whole genome shotgun (WGS) entry which is preliminary data.</text>
</comment>
<feature type="compositionally biased region" description="Basic and acidic residues" evidence="1">
    <location>
        <begin position="89"/>
        <end position="99"/>
    </location>
</feature>
<feature type="region of interest" description="Disordered" evidence="1">
    <location>
        <begin position="89"/>
        <end position="113"/>
    </location>
</feature>
<proteinExistence type="predicted"/>
<feature type="compositionally biased region" description="Polar residues" evidence="1">
    <location>
        <begin position="12"/>
        <end position="39"/>
    </location>
</feature>
<feature type="compositionally biased region" description="Polar residues" evidence="1">
    <location>
        <begin position="156"/>
        <end position="167"/>
    </location>
</feature>
<evidence type="ECO:0000256" key="1">
    <source>
        <dbReference type="SAM" id="MobiDB-lite"/>
    </source>
</evidence>
<reference evidence="2 3" key="1">
    <citation type="submission" date="2024-01" db="EMBL/GenBank/DDBJ databases">
        <title>The genomes of 5 underutilized Papilionoideae crops provide insights into root nodulation and disease resistanc.</title>
        <authorList>
            <person name="Yuan L."/>
        </authorList>
    </citation>
    <scope>NUCLEOTIDE SEQUENCE [LARGE SCALE GENOMIC DNA]</scope>
    <source>
        <strain evidence="2">ZHUSHIDOU_FW_LH</strain>
        <tissue evidence="2">Leaf</tissue>
    </source>
</reference>
<protein>
    <submittedName>
        <fullName evidence="2">Uncharacterized protein</fullName>
    </submittedName>
</protein>
<evidence type="ECO:0000313" key="2">
    <source>
        <dbReference type="EMBL" id="KAK7287392.1"/>
    </source>
</evidence>
<dbReference type="Proteomes" id="UP001372338">
    <property type="component" value="Unassembled WGS sequence"/>
</dbReference>
<gene>
    <name evidence="2" type="ORF">RIF29_00665</name>
</gene>
<name>A0AAN9IW24_CROPI</name>
<sequence length="220" mass="24347">MAKKRGRPPKTPTNHPSPSSTLTQKVDSHNPKSQNTSANPLPINLELLDDQETKFRELFESLDSLNEQQVNALLDNMDRIREKIKGKKPIVDEVNHSGQKDATGPSNPTLGQISPQEILQVVETVKTLDQIKEGLIEADRVEESELHPAVVESTKEIVQQSEVNKGQSGVEKDSKEPDALIVKNGTEDQWHTITTRRRVQLQKKEASEGGRSSPSLPANG</sequence>
<dbReference type="EMBL" id="JAYWIO010000001">
    <property type="protein sequence ID" value="KAK7287392.1"/>
    <property type="molecule type" value="Genomic_DNA"/>
</dbReference>
<feature type="compositionally biased region" description="Polar residues" evidence="1">
    <location>
        <begin position="210"/>
        <end position="220"/>
    </location>
</feature>
<dbReference type="AlphaFoldDB" id="A0AAN9IW24"/>
<keyword evidence="3" id="KW-1185">Reference proteome</keyword>